<dbReference type="CDD" id="cd00452">
    <property type="entry name" value="KDPG_aldolase"/>
    <property type="match status" value="1"/>
</dbReference>
<comment type="caution">
    <text evidence="6">The sequence shown here is derived from an EMBL/GenBank/DDBJ whole genome shotgun (WGS) entry which is preliminary data.</text>
</comment>
<proteinExistence type="inferred from homology"/>
<dbReference type="InterPro" id="IPR000887">
    <property type="entry name" value="Aldlse_KDPG_KHG"/>
</dbReference>
<protein>
    <submittedName>
        <fullName evidence="6">Ketohydroxyglutarate aldolase</fullName>
    </submittedName>
</protein>
<dbReference type="GO" id="GO:0016829">
    <property type="term" value="F:lyase activity"/>
    <property type="evidence" value="ECO:0007669"/>
    <property type="project" value="UniProtKB-KW"/>
</dbReference>
<keyword evidence="4" id="KW-0456">Lyase</keyword>
<reference evidence="6" key="1">
    <citation type="journal article" date="2021" name="PeerJ">
        <title>Extensive microbial diversity within the chicken gut microbiome revealed by metagenomics and culture.</title>
        <authorList>
            <person name="Gilroy R."/>
            <person name="Ravi A."/>
            <person name="Getino M."/>
            <person name="Pursley I."/>
            <person name="Horton D.L."/>
            <person name="Alikhan N.F."/>
            <person name="Baker D."/>
            <person name="Gharbi K."/>
            <person name="Hall N."/>
            <person name="Watson M."/>
            <person name="Adriaenssens E.M."/>
            <person name="Foster-Nyarko E."/>
            <person name="Jarju S."/>
            <person name="Secka A."/>
            <person name="Antonio M."/>
            <person name="Oren A."/>
            <person name="Chaudhuri R.R."/>
            <person name="La Ragione R."/>
            <person name="Hildebrand F."/>
            <person name="Pallen M.J."/>
        </authorList>
    </citation>
    <scope>NUCLEOTIDE SEQUENCE</scope>
    <source>
        <strain evidence="6">CHK191-13928</strain>
    </source>
</reference>
<dbReference type="InterPro" id="IPR013785">
    <property type="entry name" value="Aldolase_TIM"/>
</dbReference>
<name>A0A9D2B976_9FIRM</name>
<dbReference type="Pfam" id="PF01081">
    <property type="entry name" value="Aldolase"/>
    <property type="match status" value="1"/>
</dbReference>
<sequence length="210" mass="22802">MSREEIILQMKETGILGIVRVKTIERAYEIAQGCLDGGVNILEISYTNDNAGTIIQALKEKFKDRLIVGAGTVLEEVTARLAIMNGAQFIIAPSYDQGVQEICNLYQIPYAPGCTSYTEALTALKAGASFIKAFPISNFYGPQLSKIWKVPCPQVPIMASGGANFENLEQWIENGVDCIGIGGLLTKGKKEDIAKNAKRLTEIITKAKEG</sequence>
<comment type="pathway">
    <text evidence="1">Carbohydrate acid metabolism.</text>
</comment>
<dbReference type="EMBL" id="DXEM01000015">
    <property type="protein sequence ID" value="HIX67573.1"/>
    <property type="molecule type" value="Genomic_DNA"/>
</dbReference>
<evidence type="ECO:0000256" key="3">
    <source>
        <dbReference type="ARBA" id="ARBA00011233"/>
    </source>
</evidence>
<evidence type="ECO:0000256" key="4">
    <source>
        <dbReference type="ARBA" id="ARBA00023239"/>
    </source>
</evidence>
<comment type="similarity">
    <text evidence="2">Belongs to the KHG/KDPG aldolase family.</text>
</comment>
<evidence type="ECO:0000313" key="6">
    <source>
        <dbReference type="EMBL" id="HIX67573.1"/>
    </source>
</evidence>
<dbReference type="Gene3D" id="3.20.20.70">
    <property type="entry name" value="Aldolase class I"/>
    <property type="match status" value="1"/>
</dbReference>
<accession>A0A9D2B976</accession>
<evidence type="ECO:0000256" key="5">
    <source>
        <dbReference type="ARBA" id="ARBA00023277"/>
    </source>
</evidence>
<dbReference type="PANTHER" id="PTHR30246:SF1">
    <property type="entry name" value="2-DEHYDRO-3-DEOXY-6-PHOSPHOGALACTONATE ALDOLASE-RELATED"/>
    <property type="match status" value="1"/>
</dbReference>
<dbReference type="AlphaFoldDB" id="A0A9D2B976"/>
<evidence type="ECO:0000256" key="1">
    <source>
        <dbReference type="ARBA" id="ARBA00004761"/>
    </source>
</evidence>
<keyword evidence="5" id="KW-0119">Carbohydrate metabolism</keyword>
<comment type="subunit">
    <text evidence="3">Homotrimer.</text>
</comment>
<reference evidence="6" key="2">
    <citation type="submission" date="2021-04" db="EMBL/GenBank/DDBJ databases">
        <authorList>
            <person name="Gilroy R."/>
        </authorList>
    </citation>
    <scope>NUCLEOTIDE SEQUENCE</scope>
    <source>
        <strain evidence="6">CHK191-13928</strain>
    </source>
</reference>
<gene>
    <name evidence="6" type="ORF">H9735_05525</name>
</gene>
<dbReference type="SUPFAM" id="SSF51569">
    <property type="entry name" value="Aldolase"/>
    <property type="match status" value="1"/>
</dbReference>
<evidence type="ECO:0000313" key="7">
    <source>
        <dbReference type="Proteomes" id="UP000886721"/>
    </source>
</evidence>
<dbReference type="PANTHER" id="PTHR30246">
    <property type="entry name" value="2-KETO-3-DEOXY-6-PHOSPHOGLUCONATE ALDOLASE"/>
    <property type="match status" value="1"/>
</dbReference>
<evidence type="ECO:0000256" key="2">
    <source>
        <dbReference type="ARBA" id="ARBA00006906"/>
    </source>
</evidence>
<dbReference type="Proteomes" id="UP000886721">
    <property type="component" value="Unassembled WGS sequence"/>
</dbReference>
<organism evidence="6 7">
    <name type="scientific">Candidatus Anaerostipes excrementavium</name>
    <dbReference type="NCBI Taxonomy" id="2838463"/>
    <lineage>
        <taxon>Bacteria</taxon>
        <taxon>Bacillati</taxon>
        <taxon>Bacillota</taxon>
        <taxon>Clostridia</taxon>
        <taxon>Lachnospirales</taxon>
        <taxon>Lachnospiraceae</taxon>
        <taxon>Anaerostipes</taxon>
    </lineage>
</organism>